<evidence type="ECO:0000256" key="12">
    <source>
        <dbReference type="ARBA" id="ARBA00023212"/>
    </source>
</evidence>
<evidence type="ECO:0000256" key="15">
    <source>
        <dbReference type="ARBA" id="ARBA00023328"/>
    </source>
</evidence>
<evidence type="ECO:0000256" key="5">
    <source>
        <dbReference type="ARBA" id="ARBA00022454"/>
    </source>
</evidence>
<feature type="region of interest" description="Disordered" evidence="18">
    <location>
        <begin position="96"/>
        <end position="120"/>
    </location>
</feature>
<keyword evidence="13" id="KW-0539">Nucleus</keyword>
<evidence type="ECO:0000313" key="20">
    <source>
        <dbReference type="EMBL" id="SGZ54959.1"/>
    </source>
</evidence>
<dbReference type="GO" id="GO:0072686">
    <property type="term" value="C:mitotic spindle"/>
    <property type="evidence" value="ECO:0007669"/>
    <property type="project" value="InterPro"/>
</dbReference>
<keyword evidence="6" id="KW-0963">Cytoplasm</keyword>
<dbReference type="Proteomes" id="UP000182259">
    <property type="component" value="Chromosome IV"/>
</dbReference>
<keyword evidence="10" id="KW-0159">Chromosome partition</keyword>
<evidence type="ECO:0000256" key="1">
    <source>
        <dbReference type="ARBA" id="ARBA00004123"/>
    </source>
</evidence>
<proteinExistence type="inferred from homology"/>
<dbReference type="GO" id="GO:0051010">
    <property type="term" value="F:microtubule plus-end binding"/>
    <property type="evidence" value="ECO:0007669"/>
    <property type="project" value="TreeGrafter"/>
</dbReference>
<keyword evidence="8" id="KW-0493">Microtubule</keyword>
<evidence type="ECO:0000256" key="17">
    <source>
        <dbReference type="ARBA" id="ARBA00044305"/>
    </source>
</evidence>
<comment type="similarity">
    <text evidence="4">Belongs to the DASH complex DAD3 family.</text>
</comment>
<dbReference type="OrthoDB" id="2443965at2759"/>
<dbReference type="Pfam" id="PF08656">
    <property type="entry name" value="DASH_Dad3"/>
    <property type="match status" value="1"/>
</dbReference>
<evidence type="ECO:0000256" key="6">
    <source>
        <dbReference type="ARBA" id="ARBA00022490"/>
    </source>
</evidence>
<evidence type="ECO:0000256" key="14">
    <source>
        <dbReference type="ARBA" id="ARBA00023306"/>
    </source>
</evidence>
<organism evidence="20 22">
    <name type="scientific">Sungouiella intermedia</name>
    <dbReference type="NCBI Taxonomy" id="45354"/>
    <lineage>
        <taxon>Eukaryota</taxon>
        <taxon>Fungi</taxon>
        <taxon>Dikarya</taxon>
        <taxon>Ascomycota</taxon>
        <taxon>Saccharomycotina</taxon>
        <taxon>Pichiomycetes</taxon>
        <taxon>Metschnikowiaceae</taxon>
        <taxon>Sungouiella</taxon>
    </lineage>
</organism>
<evidence type="ECO:0000256" key="3">
    <source>
        <dbReference type="ARBA" id="ARBA00004629"/>
    </source>
</evidence>
<dbReference type="GO" id="GO:0051301">
    <property type="term" value="P:cell division"/>
    <property type="evidence" value="ECO:0007669"/>
    <property type="project" value="UniProtKB-KW"/>
</dbReference>
<feature type="compositionally biased region" description="Basic and acidic residues" evidence="18">
    <location>
        <begin position="97"/>
        <end position="112"/>
    </location>
</feature>
<evidence type="ECO:0000313" key="22">
    <source>
        <dbReference type="Proteomes" id="UP000182334"/>
    </source>
</evidence>
<accession>A0A1L0BUD0</accession>
<dbReference type="GO" id="GO:0042729">
    <property type="term" value="C:DASH complex"/>
    <property type="evidence" value="ECO:0007669"/>
    <property type="project" value="InterPro"/>
</dbReference>
<evidence type="ECO:0000256" key="16">
    <source>
        <dbReference type="ARBA" id="ARBA00044179"/>
    </source>
</evidence>
<keyword evidence="14" id="KW-0131">Cell cycle</keyword>
<keyword evidence="7" id="KW-0132">Cell division</keyword>
<dbReference type="PANTHER" id="PTHR28017">
    <property type="entry name" value="DASH COMPLEX SUBUNIT DAD3"/>
    <property type="match status" value="1"/>
</dbReference>
<keyword evidence="22" id="KW-1185">Reference proteome</keyword>
<evidence type="ECO:0000256" key="8">
    <source>
        <dbReference type="ARBA" id="ARBA00022701"/>
    </source>
</evidence>
<dbReference type="PANTHER" id="PTHR28017:SF1">
    <property type="entry name" value="DASH COMPLEX SUBUNIT DAD3"/>
    <property type="match status" value="1"/>
</dbReference>
<gene>
    <name evidence="19" type="ORF">SAMEA4029009_CIC11G00000000276</name>
    <name evidence="20" type="ORF">SAMEA4029010_CIC11G00000005259</name>
</gene>
<evidence type="ECO:0000256" key="7">
    <source>
        <dbReference type="ARBA" id="ARBA00022618"/>
    </source>
</evidence>
<evidence type="ECO:0000256" key="11">
    <source>
        <dbReference type="ARBA" id="ARBA00022838"/>
    </source>
</evidence>
<dbReference type="InterPro" id="IPR013965">
    <property type="entry name" value="DASH_Dad3"/>
</dbReference>
<name>A0A1L0BUD0_9ASCO</name>
<evidence type="ECO:0000313" key="21">
    <source>
        <dbReference type="Proteomes" id="UP000182259"/>
    </source>
</evidence>
<dbReference type="EMBL" id="LT635767">
    <property type="protein sequence ID" value="SGZ54802.1"/>
    <property type="molecule type" value="Genomic_DNA"/>
</dbReference>
<dbReference type="Proteomes" id="UP000182334">
    <property type="component" value="Chromosome V"/>
</dbReference>
<dbReference type="EMBL" id="LT635760">
    <property type="protein sequence ID" value="SGZ54959.1"/>
    <property type="molecule type" value="Genomic_DNA"/>
</dbReference>
<dbReference type="GO" id="GO:0008608">
    <property type="term" value="P:attachment of spindle microtubules to kinetochore"/>
    <property type="evidence" value="ECO:0007669"/>
    <property type="project" value="InterPro"/>
</dbReference>
<evidence type="ECO:0000256" key="18">
    <source>
        <dbReference type="SAM" id="MobiDB-lite"/>
    </source>
</evidence>
<evidence type="ECO:0000256" key="10">
    <source>
        <dbReference type="ARBA" id="ARBA00022829"/>
    </source>
</evidence>
<comment type="subcellular location">
    <subcellularLocation>
        <location evidence="3">Chromosome</location>
        <location evidence="3">Centromere</location>
        <location evidence="3">Kinetochore</location>
    </subcellularLocation>
    <subcellularLocation>
        <location evidence="2">Cytoplasm</location>
        <location evidence="2">Cytoskeleton</location>
        <location evidence="2">Spindle</location>
    </subcellularLocation>
    <subcellularLocation>
        <location evidence="1">Nucleus</location>
    </subcellularLocation>
</comment>
<protein>
    <recommendedName>
        <fullName evidence="16">DASH complex subunit DAD3</fullName>
    </recommendedName>
    <alternativeName>
        <fullName evidence="17">Outer kinetochore protein DAD3</fullName>
    </alternativeName>
</protein>
<dbReference type="STRING" id="45354.A0A1L0BUD0"/>
<dbReference type="AlphaFoldDB" id="A0A1L0BUD0"/>
<evidence type="ECO:0000256" key="2">
    <source>
        <dbReference type="ARBA" id="ARBA00004186"/>
    </source>
</evidence>
<keyword evidence="5" id="KW-0158">Chromosome</keyword>
<evidence type="ECO:0000256" key="9">
    <source>
        <dbReference type="ARBA" id="ARBA00022776"/>
    </source>
</evidence>
<keyword evidence="12" id="KW-0206">Cytoskeleton</keyword>
<evidence type="ECO:0000256" key="4">
    <source>
        <dbReference type="ARBA" id="ARBA00006277"/>
    </source>
</evidence>
<evidence type="ECO:0000313" key="19">
    <source>
        <dbReference type="EMBL" id="SGZ54802.1"/>
    </source>
</evidence>
<dbReference type="GO" id="GO:0005874">
    <property type="term" value="C:microtubule"/>
    <property type="evidence" value="ECO:0007669"/>
    <property type="project" value="UniProtKB-KW"/>
</dbReference>
<reference evidence="21 22" key="1">
    <citation type="submission" date="2016-10" db="EMBL/GenBank/DDBJ databases">
        <authorList>
            <person name="de Groot N.N."/>
        </authorList>
    </citation>
    <scope>NUCLEOTIDE SEQUENCE [LARGE SCALE GENOMIC DNA]</scope>
    <source>
        <strain evidence="20 22">CBS 141442</strain>
        <strain evidence="19 21">PYCC 4715</strain>
    </source>
</reference>
<keyword evidence="15" id="KW-0137">Centromere</keyword>
<evidence type="ECO:0000256" key="13">
    <source>
        <dbReference type="ARBA" id="ARBA00023242"/>
    </source>
</evidence>
<keyword evidence="11" id="KW-0995">Kinetochore</keyword>
<sequence>MSKEVLETDYSVHPDLSLLEKQVLLQYQALAIKLNLLSDEIGKLNKHLPLARQIGLDPAVGLADGLLTNMRNLERKIGLVYTLFRTAVYSLLLQNQENREREEKEDKAKELEDFSSDLEE</sequence>
<keyword evidence="9" id="KW-0498">Mitosis</keyword>